<dbReference type="InterPro" id="IPR022506">
    <property type="entry name" value="Metallophosphoesterase_PPA1498"/>
</dbReference>
<dbReference type="PROSITE" id="PS51318">
    <property type="entry name" value="TAT"/>
    <property type="match status" value="1"/>
</dbReference>
<feature type="domain" description="Calcineurin-like phosphoesterase" evidence="2">
    <location>
        <begin position="261"/>
        <end position="486"/>
    </location>
</feature>
<evidence type="ECO:0000259" key="2">
    <source>
        <dbReference type="Pfam" id="PF00149"/>
    </source>
</evidence>
<dbReference type="AlphaFoldDB" id="A0A239LFL6"/>
<dbReference type="SUPFAM" id="SSF56300">
    <property type="entry name" value="Metallo-dependent phosphatases"/>
    <property type="match status" value="1"/>
</dbReference>
<reference evidence="3 4" key="1">
    <citation type="submission" date="2017-06" db="EMBL/GenBank/DDBJ databases">
        <authorList>
            <person name="Kim H.J."/>
            <person name="Triplett B.A."/>
        </authorList>
    </citation>
    <scope>NUCLEOTIDE SEQUENCE [LARGE SCALE GENOMIC DNA]</scope>
    <source>
        <strain evidence="3 4">CGMCC 4.1858</strain>
    </source>
</reference>
<organism evidence="3 4">
    <name type="scientific">Actinacidiphila glaucinigra</name>
    <dbReference type="NCBI Taxonomy" id="235986"/>
    <lineage>
        <taxon>Bacteria</taxon>
        <taxon>Bacillati</taxon>
        <taxon>Actinomycetota</taxon>
        <taxon>Actinomycetes</taxon>
        <taxon>Kitasatosporales</taxon>
        <taxon>Streptomycetaceae</taxon>
        <taxon>Actinacidiphila</taxon>
    </lineage>
</organism>
<dbReference type="InterPro" id="IPR029052">
    <property type="entry name" value="Metallo-depent_PP-like"/>
</dbReference>
<proteinExistence type="predicted"/>
<dbReference type="RefSeq" id="WP_089226947.1">
    <property type="nucleotide sequence ID" value="NZ_FZOF01000019.1"/>
</dbReference>
<dbReference type="Proteomes" id="UP000198280">
    <property type="component" value="Unassembled WGS sequence"/>
</dbReference>
<sequence length="582" mass="62045">MPGPVSAAALSRRNILIASGATALGAGLGFALVPGSGDATAVPPLAEPVTGPASGPPAAPTSPAGPAAARPYTAGTTLHSVAAPRGRGGYRRLGDGPGWKRVTRTELAAAGSGRAARRTSLSCFVQFTDLHLTDVQNPQRYEFLRSAAPAGWRPQEALTNAGAVSLVERVNALRYGPATGTPIGFVMTTGDNTDNNSRIELDWFLAVMSGGRFTPDSGDAGHYEGVQDSGLKGFWQPDAALRDLDKAAGYPRLPGFLAAAVRELNSPGLNVPWYSTIGNHDQLYGGSYAASSFFHDLALGSRKLFWLPRAEAEAVNAFLRQGPDPQGTRFREAWNRYKSSARTVTPDGRRAPVTPREYIAAHLDPAHAGAGPVGHGYTTAELDSGRLHYAFRISDGVLGISLDTTDRGGDYRGSLGTDQLNWLDRTLTAHADDTVLVFSHHPSWSMTNLVRDPARPGERRHGGDEVLALLGRHANVAAWINGHSHKNRIVPHGTFWEVSTASHVDYPQLARIIELTDNHDGTLSLLCTLVESAAPYRTDLSDLSQTGLAALYRELAFNAPGSRATLSGEPGDRNVELLLKKR</sequence>
<evidence type="ECO:0000256" key="1">
    <source>
        <dbReference type="SAM" id="MobiDB-lite"/>
    </source>
</evidence>
<dbReference type="Gene3D" id="3.60.21.10">
    <property type="match status" value="1"/>
</dbReference>
<dbReference type="InterPro" id="IPR006311">
    <property type="entry name" value="TAT_signal"/>
</dbReference>
<dbReference type="PANTHER" id="PTHR43143:SF1">
    <property type="entry name" value="SERINE_THREONINE-PROTEIN PHOSPHATASE CPPED1"/>
    <property type="match status" value="1"/>
</dbReference>
<dbReference type="GO" id="GO:0016787">
    <property type="term" value="F:hydrolase activity"/>
    <property type="evidence" value="ECO:0007669"/>
    <property type="project" value="InterPro"/>
</dbReference>
<dbReference type="NCBIfam" id="TIGR03767">
    <property type="entry name" value="P_acnes_RR"/>
    <property type="match status" value="1"/>
</dbReference>
<evidence type="ECO:0000313" key="4">
    <source>
        <dbReference type="Proteomes" id="UP000198280"/>
    </source>
</evidence>
<feature type="region of interest" description="Disordered" evidence="1">
    <location>
        <begin position="43"/>
        <end position="97"/>
    </location>
</feature>
<accession>A0A239LFL6</accession>
<keyword evidence="4" id="KW-1185">Reference proteome</keyword>
<dbReference type="InterPro" id="IPR051918">
    <property type="entry name" value="STPP_CPPED1"/>
</dbReference>
<protein>
    <submittedName>
        <fullName evidence="3">Metallophosphoesterase, PPA1498 family</fullName>
    </submittedName>
</protein>
<evidence type="ECO:0000313" key="3">
    <source>
        <dbReference type="EMBL" id="SNT28708.1"/>
    </source>
</evidence>
<name>A0A239LFL6_9ACTN</name>
<dbReference type="InterPro" id="IPR004843">
    <property type="entry name" value="Calcineurin-like_PHP"/>
</dbReference>
<dbReference type="Pfam" id="PF00149">
    <property type="entry name" value="Metallophos"/>
    <property type="match status" value="1"/>
</dbReference>
<dbReference type="PANTHER" id="PTHR43143">
    <property type="entry name" value="METALLOPHOSPHOESTERASE, CALCINEURIN SUPERFAMILY"/>
    <property type="match status" value="1"/>
</dbReference>
<dbReference type="OrthoDB" id="8132905at2"/>
<dbReference type="EMBL" id="FZOF01000019">
    <property type="protein sequence ID" value="SNT28708.1"/>
    <property type="molecule type" value="Genomic_DNA"/>
</dbReference>
<gene>
    <name evidence="3" type="ORF">SAMN05216252_119103</name>
</gene>